<dbReference type="InterPro" id="IPR048494">
    <property type="entry name" value="Dit-like_N"/>
</dbReference>
<evidence type="ECO:0000313" key="3">
    <source>
        <dbReference type="EMBL" id="VFR81260.1"/>
    </source>
</evidence>
<accession>A0A484U4J6</accession>
<organism evidence="3">
    <name type="scientific">plant metagenome</name>
    <dbReference type="NCBI Taxonomy" id="1297885"/>
    <lineage>
        <taxon>unclassified sequences</taxon>
        <taxon>metagenomes</taxon>
        <taxon>organismal metagenomes</taxon>
    </lineage>
</organism>
<evidence type="ECO:0000256" key="1">
    <source>
        <dbReference type="SAM" id="MobiDB-lite"/>
    </source>
</evidence>
<sequence>MSIVSLVFATGYSRTTIGTVQLDALLVETVELTSRATSYAVEDGPPVTDHITQESEVLQLSGVISAAEVTLFEVAGRSKMVAAKDALRKIHQDQLPITVLTGLDLYADMAMESCKLSRGNNSGNAFEVTCALKKIRRVVLRTAEIPPAKVAPRAKGKAGQTKANGGKVDASSGTEQRTSDGARWLDKLLGILR</sequence>
<feature type="domain" description="Dit-like phage tail protein N-terminal" evidence="2">
    <location>
        <begin position="22"/>
        <end position="146"/>
    </location>
</feature>
<evidence type="ECO:0000259" key="2">
    <source>
        <dbReference type="Pfam" id="PF21821"/>
    </source>
</evidence>
<dbReference type="AlphaFoldDB" id="A0A484U4J6"/>
<proteinExistence type="predicted"/>
<feature type="region of interest" description="Disordered" evidence="1">
    <location>
        <begin position="150"/>
        <end position="178"/>
    </location>
</feature>
<dbReference type="Pfam" id="PF21821">
    <property type="entry name" value="Dit_like"/>
    <property type="match status" value="1"/>
</dbReference>
<reference evidence="3" key="1">
    <citation type="submission" date="2019-03" db="EMBL/GenBank/DDBJ databases">
        <authorList>
            <person name="Danneels B."/>
        </authorList>
    </citation>
    <scope>NUCLEOTIDE SEQUENCE</scope>
</reference>
<dbReference type="EMBL" id="CAADIO010000004">
    <property type="protein sequence ID" value="VFR81260.1"/>
    <property type="molecule type" value="Genomic_DNA"/>
</dbReference>
<gene>
    <name evidence="3" type="ORF">RAN3_2547</name>
</gene>
<name>A0A484U4J6_9ZZZZ</name>
<protein>
    <recommendedName>
        <fullName evidence="2">Dit-like phage tail protein N-terminal domain-containing protein</fullName>
    </recommendedName>
</protein>